<evidence type="ECO:0000256" key="4">
    <source>
        <dbReference type="ARBA" id="ARBA00023242"/>
    </source>
</evidence>
<dbReference type="GeneID" id="36560771"/>
<keyword evidence="1" id="KW-0805">Transcription regulation</keyword>
<keyword evidence="3" id="KW-0804">Transcription</keyword>
<evidence type="ECO:0000313" key="6">
    <source>
        <dbReference type="EMBL" id="PLB50094.1"/>
    </source>
</evidence>
<keyword evidence="2" id="KW-0238">DNA-binding</keyword>
<dbReference type="InterPro" id="IPR007219">
    <property type="entry name" value="XnlR_reg_dom"/>
</dbReference>
<dbReference type="GO" id="GO:0000981">
    <property type="term" value="F:DNA-binding transcription factor activity, RNA polymerase II-specific"/>
    <property type="evidence" value="ECO:0007669"/>
    <property type="project" value="InterPro"/>
</dbReference>
<dbReference type="InterPro" id="IPR052761">
    <property type="entry name" value="Fungal_Detox/Toxin_TFs"/>
</dbReference>
<dbReference type="PANTHER" id="PTHR47425">
    <property type="entry name" value="FARB-RELATED"/>
    <property type="match status" value="1"/>
</dbReference>
<feature type="domain" description="Xylanolytic transcriptional activator regulatory" evidence="5">
    <location>
        <begin position="152"/>
        <end position="298"/>
    </location>
</feature>
<organism evidence="6 7">
    <name type="scientific">Aspergillus steynii IBT 23096</name>
    <dbReference type="NCBI Taxonomy" id="1392250"/>
    <lineage>
        <taxon>Eukaryota</taxon>
        <taxon>Fungi</taxon>
        <taxon>Dikarya</taxon>
        <taxon>Ascomycota</taxon>
        <taxon>Pezizomycotina</taxon>
        <taxon>Eurotiomycetes</taxon>
        <taxon>Eurotiomycetidae</taxon>
        <taxon>Eurotiales</taxon>
        <taxon>Aspergillaceae</taxon>
        <taxon>Aspergillus</taxon>
        <taxon>Aspergillus subgen. Circumdati</taxon>
    </lineage>
</organism>
<keyword evidence="7" id="KW-1185">Reference proteome</keyword>
<dbReference type="SUPFAM" id="SSF57701">
    <property type="entry name" value="Zn2/Cys6 DNA-binding domain"/>
    <property type="match status" value="1"/>
</dbReference>
<accession>A0A2I2GB36</accession>
<evidence type="ECO:0000259" key="5">
    <source>
        <dbReference type="Pfam" id="PF04082"/>
    </source>
</evidence>
<dbReference type="CDD" id="cd12148">
    <property type="entry name" value="fungal_TF_MHR"/>
    <property type="match status" value="1"/>
</dbReference>
<dbReference type="AlphaFoldDB" id="A0A2I2GB36"/>
<dbReference type="VEuPathDB" id="FungiDB:P170DRAFT_473670"/>
<protein>
    <recommendedName>
        <fullName evidence="5">Xylanolytic transcriptional activator regulatory domain-containing protein</fullName>
    </recommendedName>
</protein>
<proteinExistence type="predicted"/>
<dbReference type="OrthoDB" id="2212170at2759"/>
<gene>
    <name evidence="6" type="ORF">P170DRAFT_473670</name>
</gene>
<evidence type="ECO:0000256" key="1">
    <source>
        <dbReference type="ARBA" id="ARBA00023015"/>
    </source>
</evidence>
<name>A0A2I2GB36_9EURO</name>
<comment type="caution">
    <text evidence="6">The sequence shown here is derived from an EMBL/GenBank/DDBJ whole genome shotgun (WGS) entry which is preliminary data.</text>
</comment>
<sequence>MYYAPRRTRTAESGACSYCVAQRERCYTGVRGIPCSNCRRLNLICDGNPSTEVESQKHITPLAHCAEDTFASQIQKAGLELVSRQNPIPAVAATAPLDNYLSIVDEFLGPTRTRVPKYVAELPNRLGRDDLDYLERKGALSLPSDQLRAELLKSYILWVHPQVPVLDPEAFLCAITGTRTDSGISLLLFQAVMFAAAAFVDISHLRNAGYSSRKAARDTLFRRVKTLLELDCEDDRLVTIQSLLLLIHWHDLPNEEKDANHWMGVCLSLAMSIGLHRNPDSEAMTPSQQQIWRRTWWSMHNHSRLTAEDLLSMMSIEDREDGALSDITMVTLKDFNFGVFSREARSVVNDESDVLRSTEYQRTQAIVFIEKTRLCRVSQFSRISNHISRMVFGTETHESTSLERSPPDPNEAEHLDLHRWLSQLSAAGRYHYPLMLMPSEWDRSIYLHRTWVRLLYLGSAYAACGDGRDGLGNASIDSITPRSEHSCQYVLDMTDIFDEVQSLGLSDNLPSPCMALLILSFSFHRRSVELETPSARTVGARALHKCWNGIRQLQETSVLGRRMVLLVEDNVRADIWDL</sequence>
<dbReference type="PANTHER" id="PTHR47425:SF2">
    <property type="entry name" value="FARB-RELATED"/>
    <property type="match status" value="1"/>
</dbReference>
<dbReference type="Pfam" id="PF04082">
    <property type="entry name" value="Fungal_trans"/>
    <property type="match status" value="1"/>
</dbReference>
<evidence type="ECO:0000256" key="3">
    <source>
        <dbReference type="ARBA" id="ARBA00023163"/>
    </source>
</evidence>
<dbReference type="InterPro" id="IPR036864">
    <property type="entry name" value="Zn2-C6_fun-type_DNA-bd_sf"/>
</dbReference>
<keyword evidence="4" id="KW-0539">Nucleus</keyword>
<reference evidence="6 7" key="1">
    <citation type="submission" date="2016-12" db="EMBL/GenBank/DDBJ databases">
        <title>The genomes of Aspergillus section Nigri reveals drivers in fungal speciation.</title>
        <authorList>
            <consortium name="DOE Joint Genome Institute"/>
            <person name="Vesth T.C."/>
            <person name="Nybo J."/>
            <person name="Theobald S."/>
            <person name="Brandl J."/>
            <person name="Frisvad J.C."/>
            <person name="Nielsen K.F."/>
            <person name="Lyhne E.K."/>
            <person name="Kogle M.E."/>
            <person name="Kuo A."/>
            <person name="Riley R."/>
            <person name="Clum A."/>
            <person name="Nolan M."/>
            <person name="Lipzen A."/>
            <person name="Salamov A."/>
            <person name="Henrissat B."/>
            <person name="Wiebenga A."/>
            <person name="De Vries R.P."/>
            <person name="Grigoriev I.V."/>
            <person name="Mortensen U.H."/>
            <person name="Andersen M.R."/>
            <person name="Baker S.E."/>
        </authorList>
    </citation>
    <scope>NUCLEOTIDE SEQUENCE [LARGE SCALE GENOMIC DNA]</scope>
    <source>
        <strain evidence="6 7">IBT 23096</strain>
    </source>
</reference>
<dbReference type="GO" id="GO:0006351">
    <property type="term" value="P:DNA-templated transcription"/>
    <property type="evidence" value="ECO:0007669"/>
    <property type="project" value="InterPro"/>
</dbReference>
<dbReference type="RefSeq" id="XP_024705396.1">
    <property type="nucleotide sequence ID" value="XM_024853073.1"/>
</dbReference>
<dbReference type="GO" id="GO:0008270">
    <property type="term" value="F:zinc ion binding"/>
    <property type="evidence" value="ECO:0007669"/>
    <property type="project" value="InterPro"/>
</dbReference>
<dbReference type="Proteomes" id="UP000234275">
    <property type="component" value="Unassembled WGS sequence"/>
</dbReference>
<evidence type="ECO:0000313" key="7">
    <source>
        <dbReference type="Proteomes" id="UP000234275"/>
    </source>
</evidence>
<dbReference type="GO" id="GO:0003677">
    <property type="term" value="F:DNA binding"/>
    <property type="evidence" value="ECO:0007669"/>
    <property type="project" value="UniProtKB-KW"/>
</dbReference>
<dbReference type="EMBL" id="MSFO01000003">
    <property type="protein sequence ID" value="PLB50094.1"/>
    <property type="molecule type" value="Genomic_DNA"/>
</dbReference>
<evidence type="ECO:0000256" key="2">
    <source>
        <dbReference type="ARBA" id="ARBA00023125"/>
    </source>
</evidence>
<dbReference type="STRING" id="1392250.A0A2I2GB36"/>